<evidence type="ECO:0000313" key="1">
    <source>
        <dbReference type="EMBL" id="KAF0913052.1"/>
    </source>
</evidence>
<dbReference type="AlphaFoldDB" id="A0A6G1DLH0"/>
<name>A0A6G1DLH0_9ORYZ</name>
<keyword evidence="2" id="KW-1185">Reference proteome</keyword>
<accession>A0A6G1DLH0</accession>
<reference evidence="1 2" key="1">
    <citation type="submission" date="2019-11" db="EMBL/GenBank/DDBJ databases">
        <title>Whole genome sequence of Oryza granulata.</title>
        <authorList>
            <person name="Li W."/>
        </authorList>
    </citation>
    <scope>NUCLEOTIDE SEQUENCE [LARGE SCALE GENOMIC DNA]</scope>
    <source>
        <strain evidence="2">cv. Menghai</strain>
        <tissue evidence="1">Leaf</tissue>
    </source>
</reference>
<protein>
    <submittedName>
        <fullName evidence="1">Uncharacterized protein</fullName>
    </submittedName>
</protein>
<comment type="caution">
    <text evidence="1">The sequence shown here is derived from an EMBL/GenBank/DDBJ whole genome shotgun (WGS) entry which is preliminary data.</text>
</comment>
<sequence>MARSGDHYSPGSWIWWPRARERERQSSPCWGEGEAVVAVPVATQPRGGGLGFYVGRAPACFSSPTMSICCYTDWSMAARWSGDGGTVASISGGEEVMTAPRA</sequence>
<evidence type="ECO:0000313" key="2">
    <source>
        <dbReference type="Proteomes" id="UP000479710"/>
    </source>
</evidence>
<organism evidence="1 2">
    <name type="scientific">Oryza meyeriana var. granulata</name>
    <dbReference type="NCBI Taxonomy" id="110450"/>
    <lineage>
        <taxon>Eukaryota</taxon>
        <taxon>Viridiplantae</taxon>
        <taxon>Streptophyta</taxon>
        <taxon>Embryophyta</taxon>
        <taxon>Tracheophyta</taxon>
        <taxon>Spermatophyta</taxon>
        <taxon>Magnoliopsida</taxon>
        <taxon>Liliopsida</taxon>
        <taxon>Poales</taxon>
        <taxon>Poaceae</taxon>
        <taxon>BOP clade</taxon>
        <taxon>Oryzoideae</taxon>
        <taxon>Oryzeae</taxon>
        <taxon>Oryzinae</taxon>
        <taxon>Oryza</taxon>
        <taxon>Oryza meyeriana</taxon>
    </lineage>
</organism>
<dbReference type="EMBL" id="SPHZ02000006">
    <property type="protein sequence ID" value="KAF0913052.1"/>
    <property type="molecule type" value="Genomic_DNA"/>
</dbReference>
<proteinExistence type="predicted"/>
<gene>
    <name evidence="1" type="ORF">E2562_019824</name>
</gene>
<dbReference type="Proteomes" id="UP000479710">
    <property type="component" value="Unassembled WGS sequence"/>
</dbReference>